<dbReference type="EMBL" id="JBJUVG010000008">
    <property type="protein sequence ID" value="MFM9413976.1"/>
    <property type="molecule type" value="Genomic_DNA"/>
</dbReference>
<dbReference type="Pfam" id="PF03780">
    <property type="entry name" value="Asp23"/>
    <property type="match status" value="1"/>
</dbReference>
<evidence type="ECO:0000256" key="1">
    <source>
        <dbReference type="ARBA" id="ARBA00005721"/>
    </source>
</evidence>
<feature type="region of interest" description="Disordered" evidence="2">
    <location>
        <begin position="137"/>
        <end position="159"/>
    </location>
</feature>
<evidence type="ECO:0000313" key="4">
    <source>
        <dbReference type="Proteomes" id="UP001631949"/>
    </source>
</evidence>
<comment type="caution">
    <text evidence="3">The sequence shown here is derived from an EMBL/GenBank/DDBJ whole genome shotgun (WGS) entry which is preliminary data.</text>
</comment>
<comment type="similarity">
    <text evidence="1">Belongs to the asp23 family.</text>
</comment>
<dbReference type="Proteomes" id="UP001631949">
    <property type="component" value="Unassembled WGS sequence"/>
</dbReference>
<protein>
    <submittedName>
        <fullName evidence="3">Asp23/Gls24 family envelope stress response protein</fullName>
    </submittedName>
</protein>
<sequence length="159" mass="17856">MSEQNKNAANLPDAYNKDEIEGQTYTDTLSFDDSVIEKIAGITAREIPGILDMKGNFMSGIAENFTSGPNVTKGISADVNERDVTVDVKLILEFGASAPDIFAEMKERVRAQLFQMTGLKLRELNVRVVDVMTQKEYEKQNRDNRQENNYRQAGLPQGY</sequence>
<dbReference type="RefSeq" id="WP_408977590.1">
    <property type="nucleotide sequence ID" value="NZ_JBJUVG010000008.1"/>
</dbReference>
<accession>A0ABW9GZF6</accession>
<dbReference type="InterPro" id="IPR005531">
    <property type="entry name" value="Asp23"/>
</dbReference>
<evidence type="ECO:0000313" key="3">
    <source>
        <dbReference type="EMBL" id="MFM9413976.1"/>
    </source>
</evidence>
<keyword evidence="4" id="KW-1185">Reference proteome</keyword>
<dbReference type="PANTHER" id="PTHR34297">
    <property type="entry name" value="HYPOTHETICAL CYTOSOLIC PROTEIN-RELATED"/>
    <property type="match status" value="1"/>
</dbReference>
<gene>
    <name evidence="3" type="ORF">ACKQTC_06320</name>
</gene>
<feature type="compositionally biased region" description="Basic and acidic residues" evidence="2">
    <location>
        <begin position="137"/>
        <end position="148"/>
    </location>
</feature>
<reference evidence="3 4" key="1">
    <citation type="journal article" date="2016" name="Int. J. Syst. Evol. Microbiol.">
        <title>Peptococcus simiae sp. nov., isolated from rhesus macaque faeces and emended description of the genus Peptococcus.</title>
        <authorList>
            <person name="Shkoporov A.N."/>
            <person name="Efimov B.A."/>
            <person name="Kondova I."/>
            <person name="Ouwerling B."/>
            <person name="Chaplin A.V."/>
            <person name="Shcherbakova V.A."/>
            <person name="Langermans J.A.M."/>
        </authorList>
    </citation>
    <scope>NUCLEOTIDE SEQUENCE [LARGE SCALE GENOMIC DNA]</scope>
    <source>
        <strain evidence="3 4">M108</strain>
    </source>
</reference>
<evidence type="ECO:0000256" key="2">
    <source>
        <dbReference type="SAM" id="MobiDB-lite"/>
    </source>
</evidence>
<organism evidence="3 4">
    <name type="scientific">Peptococcus simiae</name>
    <dbReference type="NCBI Taxonomy" id="1643805"/>
    <lineage>
        <taxon>Bacteria</taxon>
        <taxon>Bacillati</taxon>
        <taxon>Bacillota</taxon>
        <taxon>Clostridia</taxon>
        <taxon>Eubacteriales</taxon>
        <taxon>Peptococcaceae</taxon>
        <taxon>Peptococcus</taxon>
    </lineage>
</organism>
<proteinExistence type="inferred from homology"/>
<name>A0ABW9GZF6_9FIRM</name>
<dbReference type="PANTHER" id="PTHR34297:SF3">
    <property type="entry name" value="ALKALINE SHOCK PROTEIN 23"/>
    <property type="match status" value="1"/>
</dbReference>